<reference evidence="3 4" key="1">
    <citation type="submission" date="2020-08" db="EMBL/GenBank/DDBJ databases">
        <title>Genomic Encyclopedia of Type Strains, Phase IV (KMG-IV): sequencing the most valuable type-strain genomes for metagenomic binning, comparative biology and taxonomic classification.</title>
        <authorList>
            <person name="Goeker M."/>
        </authorList>
    </citation>
    <scope>NUCLEOTIDE SEQUENCE [LARGE SCALE GENOMIC DNA]</scope>
    <source>
        <strain evidence="3 4">DSM 29781</strain>
    </source>
</reference>
<dbReference type="InterPro" id="IPR052956">
    <property type="entry name" value="Mesenchyme-surface_protein"/>
</dbReference>
<dbReference type="RefSeq" id="WP_183965193.1">
    <property type="nucleotide sequence ID" value="NZ_BAABEW010000017.1"/>
</dbReference>
<dbReference type="Proteomes" id="UP000532440">
    <property type="component" value="Unassembled WGS sequence"/>
</dbReference>
<dbReference type="InterPro" id="IPR011044">
    <property type="entry name" value="Quino_amine_DH_bsu"/>
</dbReference>
<sequence length="776" mass="81023">MHSKKKSILSAAIALGLGAGLAACGSSGGDTAPAPAPAPAERSFKRVASFPVCAQLGSSCESDDTTAAEIVAASTDGMTLVYSNSPAGEIGFIDIADPAQPRPAGSLKVGGEPTSVSVLGAYALVAVNTSADHVNTSGKLLVVDIATRAVVATLPLGGQPDSVAVSKDGRYVAIAIENERDEDLGDGAPPQLPAGHLAIVDSVGAPATWTLRNVDLRGLAARFPDDPEPEYVDINDDNVAVVTMQENNHVVMIDLPTGKVLRHFPAGAVTLAGVDASDNRPALISLTETLQDVLREPDGVAWIAKDRFVTADEGDLAGGSRGFTIFNADGTVAWASGTELERETVRLGHYPDRRSDAKGNEPENVDYGRYGDKDYLFVASERASLLFVYDIANPLAPVLKQALPAGSAPEGVLAIPSRNLLVAASEADDRSIIVRSVVNIYSYGEGAPTYPTMKSVDRADGHPIPWGAISGLAAAPADSTRLFAIDDSFYRANRIFGIDVTKKPAAIDTELRITDTAGVLAALPVADAASADRAANFDSLDLAAMINPDKTVNLDPEGIAVASDGGFWIASEGGGTVGEAGRPVTSHNLILKLDATGVIRRVITLPAALNAVQLRFGFEGVAESDGKLVVAFQRAWNREANPRLGIFDLAAGTWSFVHYPLEPVASPNGGWVGLSDITALGNQQFLVVERDNQAGPDARIKRLYRIDLKGAAAGSTLAKTLVRDLLPDLKAQGGLVVEKIEGSAVLANGDVYVVNDNDGVNDNSGETLLLKLGRLQ</sequence>
<dbReference type="EMBL" id="JACHGB010000002">
    <property type="protein sequence ID" value="MBB5271169.1"/>
    <property type="molecule type" value="Genomic_DNA"/>
</dbReference>
<dbReference type="AlphaFoldDB" id="A0A7W8M8M4"/>
<feature type="domain" description="Phytase-like" evidence="2">
    <location>
        <begin position="464"/>
        <end position="758"/>
    </location>
</feature>
<keyword evidence="4" id="KW-1185">Reference proteome</keyword>
<dbReference type="PROSITE" id="PS51257">
    <property type="entry name" value="PROKAR_LIPOPROTEIN"/>
    <property type="match status" value="1"/>
</dbReference>
<dbReference type="PANTHER" id="PTHR46928:SF1">
    <property type="entry name" value="MESENCHYME-SPECIFIC CELL SURFACE GLYCOPROTEIN"/>
    <property type="match status" value="1"/>
</dbReference>
<evidence type="ECO:0000313" key="4">
    <source>
        <dbReference type="Proteomes" id="UP000532440"/>
    </source>
</evidence>
<gene>
    <name evidence="3" type="ORF">HNQ70_001173</name>
</gene>
<feature type="signal peptide" evidence="1">
    <location>
        <begin position="1"/>
        <end position="22"/>
    </location>
</feature>
<organism evidence="3 4">
    <name type="scientific">Quisquiliibacterium transsilvanicum</name>
    <dbReference type="NCBI Taxonomy" id="1549638"/>
    <lineage>
        <taxon>Bacteria</taxon>
        <taxon>Pseudomonadati</taxon>
        <taxon>Pseudomonadota</taxon>
        <taxon>Betaproteobacteria</taxon>
        <taxon>Burkholderiales</taxon>
        <taxon>Burkholderiaceae</taxon>
        <taxon>Quisquiliibacterium</taxon>
    </lineage>
</organism>
<comment type="caution">
    <text evidence="3">The sequence shown here is derived from an EMBL/GenBank/DDBJ whole genome shotgun (WGS) entry which is preliminary data.</text>
</comment>
<feature type="chain" id="PRO_5031440205" description="Phytase-like domain-containing protein" evidence="1">
    <location>
        <begin position="23"/>
        <end position="776"/>
    </location>
</feature>
<evidence type="ECO:0000256" key="1">
    <source>
        <dbReference type="SAM" id="SignalP"/>
    </source>
</evidence>
<dbReference type="SUPFAM" id="SSF50969">
    <property type="entry name" value="YVTN repeat-like/Quinoprotein amine dehydrogenase"/>
    <property type="match status" value="1"/>
</dbReference>
<dbReference type="InterPro" id="IPR027372">
    <property type="entry name" value="Phytase-like_dom"/>
</dbReference>
<protein>
    <recommendedName>
        <fullName evidence="2">Phytase-like domain-containing protein</fullName>
    </recommendedName>
</protein>
<proteinExistence type="predicted"/>
<dbReference type="InterPro" id="IPR015943">
    <property type="entry name" value="WD40/YVTN_repeat-like_dom_sf"/>
</dbReference>
<dbReference type="Gene3D" id="2.130.10.10">
    <property type="entry name" value="YVTN repeat-like/Quinoprotein amine dehydrogenase"/>
    <property type="match status" value="1"/>
</dbReference>
<evidence type="ECO:0000313" key="3">
    <source>
        <dbReference type="EMBL" id="MBB5271169.1"/>
    </source>
</evidence>
<dbReference type="SUPFAM" id="SSF75011">
    <property type="entry name" value="3-carboxy-cis,cis-mucoante lactonizing enzyme"/>
    <property type="match status" value="1"/>
</dbReference>
<name>A0A7W8M8M4_9BURK</name>
<keyword evidence="1" id="KW-0732">Signal</keyword>
<dbReference type="PANTHER" id="PTHR46928">
    <property type="entry name" value="MESENCHYME-SPECIFIC CELL SURFACE GLYCOPROTEIN"/>
    <property type="match status" value="1"/>
</dbReference>
<accession>A0A7W8M8M4</accession>
<evidence type="ECO:0000259" key="2">
    <source>
        <dbReference type="Pfam" id="PF13449"/>
    </source>
</evidence>
<dbReference type="Pfam" id="PF13449">
    <property type="entry name" value="Phytase-like"/>
    <property type="match status" value="1"/>
</dbReference>